<reference evidence="1 2" key="1">
    <citation type="submission" date="2021-03" db="EMBL/GenBank/DDBJ databases">
        <title>Sequencing the genomes of 1000 actinobacteria strains.</title>
        <authorList>
            <person name="Klenk H.-P."/>
        </authorList>
    </citation>
    <scope>NUCLEOTIDE SEQUENCE [LARGE SCALE GENOMIC DNA]</scope>
    <source>
        <strain evidence="1 2">DSM 45256</strain>
    </source>
</reference>
<gene>
    <name evidence="1" type="ORF">JOF36_003528</name>
</gene>
<keyword evidence="2" id="KW-1185">Reference proteome</keyword>
<evidence type="ECO:0000313" key="2">
    <source>
        <dbReference type="Proteomes" id="UP001519295"/>
    </source>
</evidence>
<dbReference type="Gene3D" id="3.40.1260.10">
    <property type="entry name" value="DsrEFH-like"/>
    <property type="match status" value="1"/>
</dbReference>
<accession>A0ABS4VV93</accession>
<dbReference type="InterPro" id="IPR027396">
    <property type="entry name" value="DsrEFH-like"/>
</dbReference>
<dbReference type="SUPFAM" id="SSF75169">
    <property type="entry name" value="DsrEFH-like"/>
    <property type="match status" value="1"/>
</dbReference>
<dbReference type="NCBIfam" id="TIGR04044">
    <property type="entry name" value="MSMEG_0572_fam"/>
    <property type="match status" value="1"/>
</dbReference>
<comment type="caution">
    <text evidence="1">The sequence shown here is derived from an EMBL/GenBank/DDBJ whole genome shotgun (WGS) entry which is preliminary data.</text>
</comment>
<dbReference type="InterPro" id="IPR023847">
    <property type="entry name" value="MSMEG0572"/>
</dbReference>
<sequence length="161" mass="17709">MAQIVGERVQKGDAIVDYEDKVFEDIQAEPGEKAYIFMHTVPFEGSVGLVNMLTATRIRRKGFDASIVMFGPASLMVSASRGYPKVGDEAFPGALGYNKQLQTFMDEGGKIYACRFSAAALYGMREVDMMEGVKPINPLDVLDAQLTARREGALVMQTWTV</sequence>
<evidence type="ECO:0000313" key="1">
    <source>
        <dbReference type="EMBL" id="MBP2367832.1"/>
    </source>
</evidence>
<name>A0ABS4VV93_9PSEU</name>
<dbReference type="Proteomes" id="UP001519295">
    <property type="component" value="Unassembled WGS sequence"/>
</dbReference>
<dbReference type="EMBL" id="JAGINU010000001">
    <property type="protein sequence ID" value="MBP2367832.1"/>
    <property type="molecule type" value="Genomic_DNA"/>
</dbReference>
<protein>
    <submittedName>
        <fullName evidence="1">Repeat protein (TIGR04044 family)</fullName>
    </submittedName>
</protein>
<dbReference type="RefSeq" id="WP_210028021.1">
    <property type="nucleotide sequence ID" value="NZ_JAGINU010000001.1"/>
</dbReference>
<organism evidence="1 2">
    <name type="scientific">Pseudonocardia parietis</name>
    <dbReference type="NCBI Taxonomy" id="570936"/>
    <lineage>
        <taxon>Bacteria</taxon>
        <taxon>Bacillati</taxon>
        <taxon>Actinomycetota</taxon>
        <taxon>Actinomycetes</taxon>
        <taxon>Pseudonocardiales</taxon>
        <taxon>Pseudonocardiaceae</taxon>
        <taxon>Pseudonocardia</taxon>
    </lineage>
</organism>
<proteinExistence type="predicted"/>